<evidence type="ECO:0000313" key="1">
    <source>
        <dbReference type="EMBL" id="KAH9295958.1"/>
    </source>
</evidence>
<evidence type="ECO:0000313" key="2">
    <source>
        <dbReference type="Proteomes" id="UP000824469"/>
    </source>
</evidence>
<name>A0AA38FAZ4_TAXCH</name>
<gene>
    <name evidence="1" type="ORF">KI387_039546</name>
</gene>
<reference evidence="1 2" key="1">
    <citation type="journal article" date="2021" name="Nat. Plants">
        <title>The Taxus genome provides insights into paclitaxel biosynthesis.</title>
        <authorList>
            <person name="Xiong X."/>
            <person name="Gou J."/>
            <person name="Liao Q."/>
            <person name="Li Y."/>
            <person name="Zhou Q."/>
            <person name="Bi G."/>
            <person name="Li C."/>
            <person name="Du R."/>
            <person name="Wang X."/>
            <person name="Sun T."/>
            <person name="Guo L."/>
            <person name="Liang H."/>
            <person name="Lu P."/>
            <person name="Wu Y."/>
            <person name="Zhang Z."/>
            <person name="Ro D.K."/>
            <person name="Shang Y."/>
            <person name="Huang S."/>
            <person name="Yan J."/>
        </authorList>
    </citation>
    <scope>NUCLEOTIDE SEQUENCE [LARGE SCALE GENOMIC DNA]</scope>
    <source>
        <strain evidence="1">Ta-2019</strain>
    </source>
</reference>
<dbReference type="EMBL" id="JAHRHJ020000011">
    <property type="protein sequence ID" value="KAH9295958.1"/>
    <property type="molecule type" value="Genomic_DNA"/>
</dbReference>
<organism evidence="1 2">
    <name type="scientific">Taxus chinensis</name>
    <name type="common">Chinese yew</name>
    <name type="synonym">Taxus wallichiana var. chinensis</name>
    <dbReference type="NCBI Taxonomy" id="29808"/>
    <lineage>
        <taxon>Eukaryota</taxon>
        <taxon>Viridiplantae</taxon>
        <taxon>Streptophyta</taxon>
        <taxon>Embryophyta</taxon>
        <taxon>Tracheophyta</taxon>
        <taxon>Spermatophyta</taxon>
        <taxon>Pinopsida</taxon>
        <taxon>Pinidae</taxon>
        <taxon>Conifers II</taxon>
        <taxon>Cupressales</taxon>
        <taxon>Taxaceae</taxon>
        <taxon>Taxus</taxon>
    </lineage>
</organism>
<sequence length="91" mass="10853">MPYLEDLTRRLTMERQPLTLESAEEVMVHEKEKEKLKIGEKINRYSKLITLVKTMAHMAEAVYDNYGNRDRVKNILISTHEMDLNEFQVRK</sequence>
<accession>A0AA38FAZ4</accession>
<proteinExistence type="predicted"/>
<feature type="non-terminal residue" evidence="1">
    <location>
        <position position="91"/>
    </location>
</feature>
<keyword evidence="2" id="KW-1185">Reference proteome</keyword>
<comment type="caution">
    <text evidence="1">The sequence shown here is derived from an EMBL/GenBank/DDBJ whole genome shotgun (WGS) entry which is preliminary data.</text>
</comment>
<protein>
    <submittedName>
        <fullName evidence="1">Uncharacterized protein</fullName>
    </submittedName>
</protein>
<dbReference type="Proteomes" id="UP000824469">
    <property type="component" value="Unassembled WGS sequence"/>
</dbReference>
<dbReference type="AlphaFoldDB" id="A0AA38FAZ4"/>